<evidence type="ECO:0000256" key="4">
    <source>
        <dbReference type="ARBA" id="ARBA00022519"/>
    </source>
</evidence>
<evidence type="ECO:0000256" key="13">
    <source>
        <dbReference type="ARBA" id="ARBA00053015"/>
    </source>
</evidence>
<keyword evidence="11 15" id="KW-0472">Membrane</keyword>
<evidence type="ECO:0000256" key="10">
    <source>
        <dbReference type="ARBA" id="ARBA00022989"/>
    </source>
</evidence>
<evidence type="ECO:0000256" key="2">
    <source>
        <dbReference type="ARBA" id="ARBA00008883"/>
    </source>
</evidence>
<keyword evidence="14" id="KW-0175">Coiled coil</keyword>
<feature type="coiled-coil region" evidence="14">
    <location>
        <begin position="333"/>
        <end position="388"/>
    </location>
</feature>
<feature type="domain" description="Tyrosine-protein kinase G-rich" evidence="18">
    <location>
        <begin position="387"/>
        <end position="466"/>
    </location>
</feature>
<evidence type="ECO:0000256" key="15">
    <source>
        <dbReference type="SAM" id="Phobius"/>
    </source>
</evidence>
<evidence type="ECO:0000256" key="9">
    <source>
        <dbReference type="ARBA" id="ARBA00022840"/>
    </source>
</evidence>
<evidence type="ECO:0000256" key="1">
    <source>
        <dbReference type="ARBA" id="ARBA00004429"/>
    </source>
</evidence>
<feature type="transmembrane region" description="Helical" evidence="15">
    <location>
        <begin position="446"/>
        <end position="469"/>
    </location>
</feature>
<feature type="domain" description="Polysaccharide chain length determinant N-terminal" evidence="16">
    <location>
        <begin position="18"/>
        <end position="108"/>
    </location>
</feature>
<dbReference type="Pfam" id="PF02706">
    <property type="entry name" value="Wzz"/>
    <property type="match status" value="1"/>
</dbReference>
<keyword evidence="5 19" id="KW-0808">Transferase</keyword>
<dbReference type="InterPro" id="IPR005702">
    <property type="entry name" value="Wzc-like_C"/>
</dbReference>
<dbReference type="InterPro" id="IPR050445">
    <property type="entry name" value="Bact_polysacc_biosynth/exp"/>
</dbReference>
<name>A0ABS9AWA7_9GAMM</name>
<dbReference type="InterPro" id="IPR003856">
    <property type="entry name" value="LPS_length_determ_N"/>
</dbReference>
<reference evidence="19 20" key="1">
    <citation type="journal article" date="2021" name="Front. Microbiol.">
        <title>Aerobic Denitrification and Heterotrophic Sulfur Oxidation in the Genus Halomonas Revealed by Six Novel Species Characterizations and Genome-Based Analysis.</title>
        <authorList>
            <person name="Wang L."/>
            <person name="Shao Z."/>
        </authorList>
    </citation>
    <scope>NUCLEOTIDE SEQUENCE [LARGE SCALE GENOMIC DNA]</scope>
    <source>
        <strain evidence="19 20">MCCC 1A11058</strain>
    </source>
</reference>
<evidence type="ECO:0000256" key="14">
    <source>
        <dbReference type="SAM" id="Coils"/>
    </source>
</evidence>
<dbReference type="EMBL" id="JABFTV010000009">
    <property type="protein sequence ID" value="MCE8025750.1"/>
    <property type="molecule type" value="Genomic_DNA"/>
</dbReference>
<comment type="similarity">
    <text evidence="2">Belongs to the etk/wzc family.</text>
</comment>
<keyword evidence="20" id="KW-1185">Reference proteome</keyword>
<dbReference type="PANTHER" id="PTHR32309">
    <property type="entry name" value="TYROSINE-PROTEIN KINASE"/>
    <property type="match status" value="1"/>
</dbReference>
<keyword evidence="3" id="KW-1003">Cell membrane</keyword>
<keyword evidence="10 15" id="KW-1133">Transmembrane helix</keyword>
<evidence type="ECO:0000256" key="6">
    <source>
        <dbReference type="ARBA" id="ARBA00022692"/>
    </source>
</evidence>
<dbReference type="Pfam" id="PF23607">
    <property type="entry name" value="WZC_N"/>
    <property type="match status" value="1"/>
</dbReference>
<dbReference type="SUPFAM" id="SSF52540">
    <property type="entry name" value="P-loop containing nucleoside triphosphate hydrolases"/>
    <property type="match status" value="1"/>
</dbReference>
<keyword evidence="9" id="KW-0067">ATP-binding</keyword>
<keyword evidence="12" id="KW-0829">Tyrosine-protein kinase</keyword>
<evidence type="ECO:0000256" key="3">
    <source>
        <dbReference type="ARBA" id="ARBA00022475"/>
    </source>
</evidence>
<keyword evidence="4" id="KW-0997">Cell inner membrane</keyword>
<keyword evidence="8" id="KW-0418">Kinase</keyword>
<evidence type="ECO:0000256" key="8">
    <source>
        <dbReference type="ARBA" id="ARBA00022777"/>
    </source>
</evidence>
<dbReference type="Gene3D" id="3.40.50.300">
    <property type="entry name" value="P-loop containing nucleotide triphosphate hydrolases"/>
    <property type="match status" value="1"/>
</dbReference>
<dbReference type="InterPro" id="IPR032807">
    <property type="entry name" value="GNVR"/>
</dbReference>
<keyword evidence="7" id="KW-0547">Nucleotide-binding</keyword>
<comment type="catalytic activity">
    <reaction evidence="13">
        <text>L-tyrosyl-[protein] + ATP = O-phospho-L-tyrosyl-[protein] + ADP + H(+)</text>
        <dbReference type="Rhea" id="RHEA:10596"/>
        <dbReference type="Rhea" id="RHEA-COMP:10136"/>
        <dbReference type="Rhea" id="RHEA-COMP:20101"/>
        <dbReference type="ChEBI" id="CHEBI:15378"/>
        <dbReference type="ChEBI" id="CHEBI:30616"/>
        <dbReference type="ChEBI" id="CHEBI:46858"/>
        <dbReference type="ChEBI" id="CHEBI:61978"/>
        <dbReference type="ChEBI" id="CHEBI:456216"/>
    </reaction>
</comment>
<sequence length="738" mass="81657">MSEVAQPTAPAPQAPADDEIDLGRLFGLLLDHKWWIVAITALFTVLGAAYALLATPIYRADALVQVESKAGLSNPLQDMRSMLGEETKAEAELGILRSRLVLGRAIEQERLDVTVTPRRLPLVGDFLARRGLERPAFVDRYAFTRRSVWGGETLNLGELRVGPAFQGQPFVLRVLDGERYRLSLEGEELGEGRAGQNESFLGGQVDLRIAEIMAAPGAEFTLVQEPLLDVINDLRSRFSVSQQGRDSGLFDLSVRDAEPVRAERTLNAISQVYLTQNIQRQSAEAEQSLEFLERQAPEVRGQLRQAEDTLNAYRMQQDSVDLSLETKAILDRIVNLEAQLNELEFSEAEISRRFTPSHPTYAALLEKKQQLQRERAQLNGQINNLPETQQQMLRLTRDVEVTQEIYVQLLNKMQEMNIARASTVGNVRILDGAMVQRQPVEPRKSLIVILATLLGGMVAVGVVLVRGLLNRGVESPAQIEQAGLPVYATVPLSNEQSKLTERVRRRQERKGRAVPMALLAERAPADTSIEALRGLRTSLHFAMMEGSDNRLVITGPSPGIGKSFVSINLAAVCAQAGQRVLVIDADMRKGHIHFAFKGRSEGGLSELLAGKANLDEVLRTTTQEGLSYLSHGSVPPNPSELLLTQRFSQMLEEVSQRFDLVIIDTPPVLAVTDAAVVGKQCGTTMMVVRFQHNPIKELEVARRRLETAGVEVKGCVLNAIERKAATAYGYGYYNYAYK</sequence>
<keyword evidence="6 15" id="KW-0812">Transmembrane</keyword>
<dbReference type="RefSeq" id="WP_234254710.1">
    <property type="nucleotide sequence ID" value="NZ_JABFTV010000009.1"/>
</dbReference>
<dbReference type="PANTHER" id="PTHR32309:SF32">
    <property type="entry name" value="TYROSINE-PROTEIN KINASE ETK-RELATED"/>
    <property type="match status" value="1"/>
</dbReference>
<evidence type="ECO:0000259" key="18">
    <source>
        <dbReference type="Pfam" id="PF13807"/>
    </source>
</evidence>
<evidence type="ECO:0000313" key="20">
    <source>
        <dbReference type="Proteomes" id="UP001320272"/>
    </source>
</evidence>
<dbReference type="Pfam" id="PF13614">
    <property type="entry name" value="AAA_31"/>
    <property type="match status" value="1"/>
</dbReference>
<feature type="domain" description="AAA" evidence="17">
    <location>
        <begin position="559"/>
        <end position="672"/>
    </location>
</feature>
<evidence type="ECO:0000256" key="12">
    <source>
        <dbReference type="ARBA" id="ARBA00023137"/>
    </source>
</evidence>
<proteinExistence type="inferred from homology"/>
<dbReference type="EC" id="2.7.10.2" evidence="19"/>
<feature type="transmembrane region" description="Helical" evidence="15">
    <location>
        <begin position="34"/>
        <end position="53"/>
    </location>
</feature>
<dbReference type="GO" id="GO:0004715">
    <property type="term" value="F:non-membrane spanning protein tyrosine kinase activity"/>
    <property type="evidence" value="ECO:0007669"/>
    <property type="project" value="UniProtKB-EC"/>
</dbReference>
<feature type="coiled-coil region" evidence="14">
    <location>
        <begin position="275"/>
        <end position="309"/>
    </location>
</feature>
<organism evidence="19 20">
    <name type="scientific">Billgrantia aerodenitrificans</name>
    <dbReference type="NCBI Taxonomy" id="2733483"/>
    <lineage>
        <taxon>Bacteria</taxon>
        <taxon>Pseudomonadati</taxon>
        <taxon>Pseudomonadota</taxon>
        <taxon>Gammaproteobacteria</taxon>
        <taxon>Oceanospirillales</taxon>
        <taxon>Halomonadaceae</taxon>
        <taxon>Billgrantia</taxon>
    </lineage>
</organism>
<dbReference type="NCBIfam" id="TIGR01007">
    <property type="entry name" value="eps_fam"/>
    <property type="match status" value="1"/>
</dbReference>
<dbReference type="Pfam" id="PF13807">
    <property type="entry name" value="GNVR"/>
    <property type="match status" value="1"/>
</dbReference>
<evidence type="ECO:0000256" key="7">
    <source>
        <dbReference type="ARBA" id="ARBA00022741"/>
    </source>
</evidence>
<dbReference type="Proteomes" id="UP001320272">
    <property type="component" value="Unassembled WGS sequence"/>
</dbReference>
<comment type="subcellular location">
    <subcellularLocation>
        <location evidence="1">Cell inner membrane</location>
        <topology evidence="1">Multi-pass membrane protein</topology>
    </subcellularLocation>
</comment>
<evidence type="ECO:0000259" key="16">
    <source>
        <dbReference type="Pfam" id="PF02706"/>
    </source>
</evidence>
<comment type="caution">
    <text evidence="19">The sequence shown here is derived from an EMBL/GenBank/DDBJ whole genome shotgun (WGS) entry which is preliminary data.</text>
</comment>
<dbReference type="InterPro" id="IPR027417">
    <property type="entry name" value="P-loop_NTPase"/>
</dbReference>
<evidence type="ECO:0000256" key="5">
    <source>
        <dbReference type="ARBA" id="ARBA00022679"/>
    </source>
</evidence>
<protein>
    <submittedName>
        <fullName evidence="19">Polysaccharide biosynthesis tyrosine autokinase</fullName>
        <ecNumber evidence="19">2.7.10.2</ecNumber>
    </submittedName>
</protein>
<dbReference type="CDD" id="cd05387">
    <property type="entry name" value="BY-kinase"/>
    <property type="match status" value="1"/>
</dbReference>
<dbReference type="InterPro" id="IPR025669">
    <property type="entry name" value="AAA_dom"/>
</dbReference>
<evidence type="ECO:0000256" key="11">
    <source>
        <dbReference type="ARBA" id="ARBA00023136"/>
    </source>
</evidence>
<evidence type="ECO:0000313" key="19">
    <source>
        <dbReference type="EMBL" id="MCE8025750.1"/>
    </source>
</evidence>
<evidence type="ECO:0000259" key="17">
    <source>
        <dbReference type="Pfam" id="PF13614"/>
    </source>
</evidence>
<accession>A0ABS9AWA7</accession>
<gene>
    <name evidence="19" type="ORF">HOP59_16600</name>
</gene>